<evidence type="ECO:0000256" key="2">
    <source>
        <dbReference type="ARBA" id="ARBA00006051"/>
    </source>
</evidence>
<protein>
    <submittedName>
        <fullName evidence="7">Uncharacterized protein</fullName>
    </submittedName>
</protein>
<evidence type="ECO:0000256" key="3">
    <source>
        <dbReference type="ARBA" id="ARBA00023015"/>
    </source>
</evidence>
<keyword evidence="5" id="KW-0143">Chaperone</keyword>
<comment type="subcellular location">
    <subcellularLocation>
        <location evidence="1">Nucleus</location>
    </subcellularLocation>
</comment>
<dbReference type="GO" id="GO:0006325">
    <property type="term" value="P:chromatin organization"/>
    <property type="evidence" value="ECO:0007669"/>
    <property type="project" value="InterPro"/>
</dbReference>
<organism evidence="7 8">
    <name type="scientific">Centaurea solstitialis</name>
    <name type="common">yellow star-thistle</name>
    <dbReference type="NCBI Taxonomy" id="347529"/>
    <lineage>
        <taxon>Eukaryota</taxon>
        <taxon>Viridiplantae</taxon>
        <taxon>Streptophyta</taxon>
        <taxon>Embryophyta</taxon>
        <taxon>Tracheophyta</taxon>
        <taxon>Spermatophyta</taxon>
        <taxon>Magnoliopsida</taxon>
        <taxon>eudicotyledons</taxon>
        <taxon>Gunneridae</taxon>
        <taxon>Pentapetalae</taxon>
        <taxon>asterids</taxon>
        <taxon>campanulids</taxon>
        <taxon>Asterales</taxon>
        <taxon>Asteraceae</taxon>
        <taxon>Carduoideae</taxon>
        <taxon>Cardueae</taxon>
        <taxon>Centaureinae</taxon>
        <taxon>Centaurea</taxon>
    </lineage>
</organism>
<sequence length="114" mass="13167">MSAVNLTNVTVLSNPAPFLSPFRFEISYECLLPLKDGRVRLAGMEWNWRDLDFKSIPFPCSVRHRIWQGWDLKSTAAFEIPYMRDFEILLYGPGFEIQNSRILDANRVAPSLSD</sequence>
<keyword evidence="6" id="KW-0539">Nucleus</keyword>
<gene>
    <name evidence="7" type="ORF">OSB04_021505</name>
</gene>
<evidence type="ECO:0000313" key="7">
    <source>
        <dbReference type="EMBL" id="KAJ9548962.1"/>
    </source>
</evidence>
<evidence type="ECO:0000256" key="5">
    <source>
        <dbReference type="ARBA" id="ARBA00023186"/>
    </source>
</evidence>
<dbReference type="InterPro" id="IPR036747">
    <property type="entry name" value="ASF1-like_sf"/>
</dbReference>
<evidence type="ECO:0000256" key="4">
    <source>
        <dbReference type="ARBA" id="ARBA00023163"/>
    </source>
</evidence>
<dbReference type="AlphaFoldDB" id="A0AA38W4Z8"/>
<comment type="caution">
    <text evidence="7">The sequence shown here is derived from an EMBL/GenBank/DDBJ whole genome shotgun (WGS) entry which is preliminary data.</text>
</comment>
<dbReference type="EMBL" id="JARYMX010000005">
    <property type="protein sequence ID" value="KAJ9548962.1"/>
    <property type="molecule type" value="Genomic_DNA"/>
</dbReference>
<dbReference type="Gene3D" id="2.60.40.1490">
    <property type="entry name" value="Histone chaperone ASF1-like"/>
    <property type="match status" value="1"/>
</dbReference>
<comment type="similarity">
    <text evidence="2">Belongs to the ASF1 family.</text>
</comment>
<evidence type="ECO:0000256" key="1">
    <source>
        <dbReference type="ARBA" id="ARBA00004123"/>
    </source>
</evidence>
<dbReference type="Proteomes" id="UP001172457">
    <property type="component" value="Chromosome 5"/>
</dbReference>
<reference evidence="7" key="1">
    <citation type="submission" date="2023-03" db="EMBL/GenBank/DDBJ databases">
        <title>Chromosome-scale reference genome and RAD-based genetic map of yellow starthistle (Centaurea solstitialis) reveal putative structural variation and QTLs associated with invader traits.</title>
        <authorList>
            <person name="Reatini B."/>
            <person name="Cang F.A."/>
            <person name="Jiang Q."/>
            <person name="Mckibben M.T.W."/>
            <person name="Barker M.S."/>
            <person name="Rieseberg L.H."/>
            <person name="Dlugosch K.M."/>
        </authorList>
    </citation>
    <scope>NUCLEOTIDE SEQUENCE</scope>
    <source>
        <strain evidence="7">CAN-66</strain>
        <tissue evidence="7">Leaf</tissue>
    </source>
</reference>
<name>A0AA38W4Z8_9ASTR</name>
<proteinExistence type="inferred from homology"/>
<dbReference type="Pfam" id="PF04729">
    <property type="entry name" value="ASF1_hist_chap"/>
    <property type="match status" value="1"/>
</dbReference>
<keyword evidence="3" id="KW-0805">Transcription regulation</keyword>
<dbReference type="SUPFAM" id="SSF101546">
    <property type="entry name" value="ASF1-like"/>
    <property type="match status" value="1"/>
</dbReference>
<evidence type="ECO:0000256" key="6">
    <source>
        <dbReference type="ARBA" id="ARBA00023242"/>
    </source>
</evidence>
<keyword evidence="8" id="KW-1185">Reference proteome</keyword>
<evidence type="ECO:0000313" key="8">
    <source>
        <dbReference type="Proteomes" id="UP001172457"/>
    </source>
</evidence>
<keyword evidence="4" id="KW-0804">Transcription</keyword>
<dbReference type="InterPro" id="IPR006818">
    <property type="entry name" value="ASF1-like"/>
</dbReference>
<accession>A0AA38W4Z8</accession>
<dbReference type="GO" id="GO:0005634">
    <property type="term" value="C:nucleus"/>
    <property type="evidence" value="ECO:0007669"/>
    <property type="project" value="UniProtKB-SubCell"/>
</dbReference>